<evidence type="ECO:0000259" key="8">
    <source>
        <dbReference type="Pfam" id="PF00460"/>
    </source>
</evidence>
<sequence length="466" mass="49560">MGGLLVALNAGKTSLSTNQKVIEVSGNNIANVNTPGYSRQKAILTPYPSLNFNGFMIGQGVKVGDIVREHDAFLSTQIQDKSAGYGEADAKTFPLAELERVFGISDGGISTDIDSFFDSWQELTANPGGQTERDIVIQRGELLADSFHTALAELDGVKRNIDESLLSKIDGVNDSLQRVADLNIRISTIESSGQTANTFRDERDLLLADLSSSIGIQSLEDKEGNVMVQLPGGQPLVQKGNALTLEGEVVDDELQLQVNTGSTSTPIDTTTVGGAFKGLLEVRDQLIPDLESQLDKLAYSLATEVNALHSTGRDLNDNTGILFFDAPPSPTPPANLWDGAANALNVAISSPDQLAAGLTSAPGDNTIALQIAELGSAKIVDGTDTLTGAYSRISAQVGLEAGQNELATAANEDTMTQLKNLRDGKVGVSLEEEMINLIQYQKGFEASAKFLSTVDEMMDTILTIKR</sequence>
<dbReference type="GO" id="GO:0009424">
    <property type="term" value="C:bacterial-type flagellum hook"/>
    <property type="evidence" value="ECO:0007669"/>
    <property type="project" value="UniProtKB-UniRule"/>
</dbReference>
<dbReference type="KEGG" id="pef:A7E78_05500"/>
<dbReference type="PRINTS" id="PR01005">
    <property type="entry name" value="FLGHOOKAP1"/>
</dbReference>
<dbReference type="PANTHER" id="PTHR30033">
    <property type="entry name" value="FLAGELLAR HOOK-ASSOCIATED PROTEIN 1"/>
    <property type="match status" value="1"/>
</dbReference>
<evidence type="ECO:0000256" key="2">
    <source>
        <dbReference type="ARBA" id="ARBA00004613"/>
    </source>
</evidence>
<dbReference type="InterPro" id="IPR001444">
    <property type="entry name" value="Flag_bb_rod_N"/>
</dbReference>
<comment type="similarity">
    <text evidence="3 7">Belongs to the flagella basal body rod proteins family.</text>
</comment>
<reference evidence="11 12" key="1">
    <citation type="journal article" date="2017" name="Genome Announc.">
        <title>Complete Genome Sequences of Two Acetylene-Fermenting Pelobacter acetylenicus Strains.</title>
        <authorList>
            <person name="Sutton J.M."/>
            <person name="Baesman S.M."/>
            <person name="Fierst J.L."/>
            <person name="Poret-Peterson A.T."/>
            <person name="Oremland R.S."/>
            <person name="Dunlap D.S."/>
            <person name="Akob D.M."/>
        </authorList>
    </citation>
    <scope>NUCLEOTIDE SEQUENCE [LARGE SCALE GENOMIC DNA]</scope>
    <source>
        <strain evidence="11 12">SFB93</strain>
    </source>
</reference>
<keyword evidence="5 7" id="KW-0964">Secreted</keyword>
<dbReference type="InterPro" id="IPR002371">
    <property type="entry name" value="FlgK"/>
</dbReference>
<dbReference type="PANTHER" id="PTHR30033:SF1">
    <property type="entry name" value="FLAGELLAR HOOK-ASSOCIATED PROTEIN 1"/>
    <property type="match status" value="1"/>
</dbReference>
<dbReference type="InterPro" id="IPR053927">
    <property type="entry name" value="FlgK_helical"/>
</dbReference>
<dbReference type="EMBL" id="CP015519">
    <property type="protein sequence ID" value="APG27345.1"/>
    <property type="molecule type" value="Genomic_DNA"/>
</dbReference>
<evidence type="ECO:0000256" key="6">
    <source>
        <dbReference type="ARBA" id="ARBA00023143"/>
    </source>
</evidence>
<keyword evidence="11" id="KW-0969">Cilium</keyword>
<name>A0A1L3GN90_9BACT</name>
<dbReference type="NCBIfam" id="TIGR02492">
    <property type="entry name" value="flgK_ends"/>
    <property type="match status" value="1"/>
</dbReference>
<keyword evidence="11" id="KW-0966">Cell projection</keyword>
<keyword evidence="11" id="KW-0282">Flagellum</keyword>
<accession>A0A1L3GN90</accession>
<dbReference type="SUPFAM" id="SSF64518">
    <property type="entry name" value="Phase 1 flagellin"/>
    <property type="match status" value="1"/>
</dbReference>
<feature type="domain" description="Flagellar hook-associated protein FlgK helical" evidence="10">
    <location>
        <begin position="95"/>
        <end position="324"/>
    </location>
</feature>
<dbReference type="OrthoDB" id="9802553at2"/>
<feature type="domain" description="Flagellar basal-body/hook protein C-terminal" evidence="9">
    <location>
        <begin position="427"/>
        <end position="463"/>
    </location>
</feature>
<organism evidence="11 12">
    <name type="scientific">Syntrophotalea acetylenivorans</name>
    <dbReference type="NCBI Taxonomy" id="1842532"/>
    <lineage>
        <taxon>Bacteria</taxon>
        <taxon>Pseudomonadati</taxon>
        <taxon>Thermodesulfobacteriota</taxon>
        <taxon>Desulfuromonadia</taxon>
        <taxon>Desulfuromonadales</taxon>
        <taxon>Syntrophotaleaceae</taxon>
        <taxon>Syntrophotalea</taxon>
    </lineage>
</organism>
<evidence type="ECO:0000256" key="5">
    <source>
        <dbReference type="ARBA" id="ARBA00022525"/>
    </source>
</evidence>
<evidence type="ECO:0000256" key="7">
    <source>
        <dbReference type="RuleBase" id="RU362065"/>
    </source>
</evidence>
<dbReference type="Pfam" id="PF22638">
    <property type="entry name" value="FlgK_D1"/>
    <property type="match status" value="1"/>
</dbReference>
<comment type="subcellular location">
    <subcellularLocation>
        <location evidence="1 7">Bacterial flagellum</location>
    </subcellularLocation>
    <subcellularLocation>
        <location evidence="2 7">Secreted</location>
    </subcellularLocation>
</comment>
<dbReference type="AlphaFoldDB" id="A0A1L3GN90"/>
<keyword evidence="12" id="KW-1185">Reference proteome</keyword>
<proteinExistence type="inferred from homology"/>
<dbReference type="Pfam" id="PF00460">
    <property type="entry name" value="Flg_bb_rod"/>
    <property type="match status" value="1"/>
</dbReference>
<dbReference type="GO" id="GO:0005198">
    <property type="term" value="F:structural molecule activity"/>
    <property type="evidence" value="ECO:0007669"/>
    <property type="project" value="UniProtKB-UniRule"/>
</dbReference>
<dbReference type="GO" id="GO:0005576">
    <property type="term" value="C:extracellular region"/>
    <property type="evidence" value="ECO:0007669"/>
    <property type="project" value="UniProtKB-SubCell"/>
</dbReference>
<evidence type="ECO:0000313" key="12">
    <source>
        <dbReference type="Proteomes" id="UP000182517"/>
    </source>
</evidence>
<evidence type="ECO:0000256" key="4">
    <source>
        <dbReference type="ARBA" id="ARBA00016244"/>
    </source>
</evidence>
<dbReference type="Pfam" id="PF06429">
    <property type="entry name" value="Flg_bbr_C"/>
    <property type="match status" value="1"/>
</dbReference>
<feature type="domain" description="Flagellar basal body rod protein N-terminal" evidence="8">
    <location>
        <begin position="8"/>
        <end position="37"/>
    </location>
</feature>
<protein>
    <recommendedName>
        <fullName evidence="4 7">Flagellar hook-associated protein 1</fullName>
        <shortName evidence="7">HAP1</shortName>
    </recommendedName>
</protein>
<evidence type="ECO:0000256" key="1">
    <source>
        <dbReference type="ARBA" id="ARBA00004365"/>
    </source>
</evidence>
<evidence type="ECO:0000259" key="10">
    <source>
        <dbReference type="Pfam" id="PF22638"/>
    </source>
</evidence>
<dbReference type="Proteomes" id="UP000182517">
    <property type="component" value="Chromosome"/>
</dbReference>
<dbReference type="InterPro" id="IPR010930">
    <property type="entry name" value="Flg_bb/hook_C_dom"/>
</dbReference>
<evidence type="ECO:0000259" key="9">
    <source>
        <dbReference type="Pfam" id="PF06429"/>
    </source>
</evidence>
<gene>
    <name evidence="7" type="primary">flgK</name>
    <name evidence="11" type="ORF">A7E78_05500</name>
</gene>
<keyword evidence="6 7" id="KW-0975">Bacterial flagellum</keyword>
<evidence type="ECO:0000313" key="11">
    <source>
        <dbReference type="EMBL" id="APG27345.1"/>
    </source>
</evidence>
<dbReference type="RefSeq" id="WP_072283312.1">
    <property type="nucleotide sequence ID" value="NZ_CP015519.1"/>
</dbReference>
<dbReference type="STRING" id="1842532.A7E78_05500"/>
<evidence type="ECO:0000256" key="3">
    <source>
        <dbReference type="ARBA" id="ARBA00009677"/>
    </source>
</evidence>
<dbReference type="GO" id="GO:0044780">
    <property type="term" value="P:bacterial-type flagellum assembly"/>
    <property type="evidence" value="ECO:0007669"/>
    <property type="project" value="InterPro"/>
</dbReference>